<evidence type="ECO:0000313" key="10">
    <source>
        <dbReference type="Proteomes" id="UP000237819"/>
    </source>
</evidence>
<feature type="domain" description="ABC transmembrane type-1" evidence="8">
    <location>
        <begin position="100"/>
        <end position="297"/>
    </location>
</feature>
<dbReference type="PANTHER" id="PTHR30465">
    <property type="entry name" value="INNER MEMBRANE ABC TRANSPORTER"/>
    <property type="match status" value="1"/>
</dbReference>
<comment type="subcellular location">
    <subcellularLocation>
        <location evidence="1 7">Cell membrane</location>
        <topology evidence="1 7">Multi-pass membrane protein</topology>
    </subcellularLocation>
</comment>
<feature type="transmembrane region" description="Helical" evidence="7">
    <location>
        <begin position="102"/>
        <end position="127"/>
    </location>
</feature>
<dbReference type="Pfam" id="PF00528">
    <property type="entry name" value="BPD_transp_1"/>
    <property type="match status" value="1"/>
</dbReference>
<keyword evidence="2 7" id="KW-0813">Transport</keyword>
<evidence type="ECO:0000259" key="8">
    <source>
        <dbReference type="PROSITE" id="PS50928"/>
    </source>
</evidence>
<evidence type="ECO:0000256" key="4">
    <source>
        <dbReference type="ARBA" id="ARBA00022692"/>
    </source>
</evidence>
<dbReference type="PROSITE" id="PS50928">
    <property type="entry name" value="ABC_TM1"/>
    <property type="match status" value="1"/>
</dbReference>
<feature type="transmembrane region" description="Helical" evidence="7">
    <location>
        <begin position="14"/>
        <end position="33"/>
    </location>
</feature>
<dbReference type="GO" id="GO:0055085">
    <property type="term" value="P:transmembrane transport"/>
    <property type="evidence" value="ECO:0007669"/>
    <property type="project" value="InterPro"/>
</dbReference>
<evidence type="ECO:0000256" key="6">
    <source>
        <dbReference type="ARBA" id="ARBA00023136"/>
    </source>
</evidence>
<protein>
    <submittedName>
        <fullName evidence="9">ABC transporter</fullName>
    </submittedName>
</protein>
<dbReference type="PANTHER" id="PTHR30465:SF74">
    <property type="entry name" value="OLIGOPEPTIDE TRANSPORT SYSTEM PERMEASE PROTEIN OPPB"/>
    <property type="match status" value="1"/>
</dbReference>
<evidence type="ECO:0000256" key="7">
    <source>
        <dbReference type="RuleBase" id="RU363032"/>
    </source>
</evidence>
<comment type="caution">
    <text evidence="9">The sequence shown here is derived from an EMBL/GenBank/DDBJ whole genome shotgun (WGS) entry which is preliminary data.</text>
</comment>
<dbReference type="InterPro" id="IPR000515">
    <property type="entry name" value="MetI-like"/>
</dbReference>
<evidence type="ECO:0000256" key="5">
    <source>
        <dbReference type="ARBA" id="ARBA00022989"/>
    </source>
</evidence>
<dbReference type="Gene3D" id="1.10.3720.10">
    <property type="entry name" value="MetI-like"/>
    <property type="match status" value="1"/>
</dbReference>
<keyword evidence="6 7" id="KW-0472">Membrane</keyword>
<dbReference type="Proteomes" id="UP000237819">
    <property type="component" value="Unassembled WGS sequence"/>
</dbReference>
<accession>A0A2S8GRH2</accession>
<feature type="transmembrane region" description="Helical" evidence="7">
    <location>
        <begin position="280"/>
        <end position="304"/>
    </location>
</feature>
<keyword evidence="3" id="KW-1003">Cell membrane</keyword>
<feature type="transmembrane region" description="Helical" evidence="7">
    <location>
        <begin position="139"/>
        <end position="164"/>
    </location>
</feature>
<dbReference type="EMBL" id="PUHZ01000006">
    <property type="protein sequence ID" value="PQO47002.1"/>
    <property type="molecule type" value="Genomic_DNA"/>
</dbReference>
<dbReference type="CDD" id="cd06261">
    <property type="entry name" value="TM_PBP2"/>
    <property type="match status" value="1"/>
</dbReference>
<gene>
    <name evidence="9" type="ORF">C5Y93_05765</name>
</gene>
<evidence type="ECO:0000313" key="9">
    <source>
        <dbReference type="EMBL" id="PQO47002.1"/>
    </source>
</evidence>
<evidence type="ECO:0000256" key="2">
    <source>
        <dbReference type="ARBA" id="ARBA00022448"/>
    </source>
</evidence>
<comment type="similarity">
    <text evidence="7">Belongs to the binding-protein-dependent transport system permease family.</text>
</comment>
<dbReference type="GO" id="GO:0005886">
    <property type="term" value="C:plasma membrane"/>
    <property type="evidence" value="ECO:0007669"/>
    <property type="project" value="UniProtKB-SubCell"/>
</dbReference>
<feature type="transmembrane region" description="Helical" evidence="7">
    <location>
        <begin position="176"/>
        <end position="193"/>
    </location>
</feature>
<name>A0A2S8GRH2_9BACT</name>
<organism evidence="9 10">
    <name type="scientific">Blastopirellula marina</name>
    <dbReference type="NCBI Taxonomy" id="124"/>
    <lineage>
        <taxon>Bacteria</taxon>
        <taxon>Pseudomonadati</taxon>
        <taxon>Planctomycetota</taxon>
        <taxon>Planctomycetia</taxon>
        <taxon>Pirellulales</taxon>
        <taxon>Pirellulaceae</taxon>
        <taxon>Blastopirellula</taxon>
    </lineage>
</organism>
<proteinExistence type="inferred from homology"/>
<sequence>MGGLGVIRFLAKRLIWMAITLWVVFTVSFFLMWKVSPEGALLSERQLPEAIKRNLEVYYGLDRPLEERYVRTMGNYMQLDPGPSMKLIDKSVLEIISEGLPISISLGILGLSFAMLIGFTTGIVSALRRQTLIDVTFRTIATLGIAVPNFVLAGFAIIIFVFGLQWFPAAGWGRPIDLVLPSLCLSAPFAAYISRLTRTGMLEVLGQDYIRTAYAKGLMPTTVVLKHAFRGAILPVVSYLGPATAGILTGSLVLERIFFIPGLGSHFIEAVQQKDHPVSLAVVMIYTFLLFSMNTLVDLSYGLIDPRVKLDK</sequence>
<dbReference type="InterPro" id="IPR035906">
    <property type="entry name" value="MetI-like_sf"/>
</dbReference>
<keyword evidence="4 7" id="KW-0812">Transmembrane</keyword>
<dbReference type="SUPFAM" id="SSF161098">
    <property type="entry name" value="MetI-like"/>
    <property type="match status" value="1"/>
</dbReference>
<feature type="transmembrane region" description="Helical" evidence="7">
    <location>
        <begin position="236"/>
        <end position="260"/>
    </location>
</feature>
<evidence type="ECO:0000256" key="1">
    <source>
        <dbReference type="ARBA" id="ARBA00004651"/>
    </source>
</evidence>
<dbReference type="OrthoDB" id="9773221at2"/>
<reference evidence="9 10" key="1">
    <citation type="submission" date="2018-02" db="EMBL/GenBank/DDBJ databases">
        <title>Comparative genomes isolates from brazilian mangrove.</title>
        <authorList>
            <person name="Araujo J.E."/>
            <person name="Taketani R.G."/>
            <person name="Silva M.C.P."/>
            <person name="Loureco M.V."/>
            <person name="Andreote F.D."/>
        </authorList>
    </citation>
    <scope>NUCLEOTIDE SEQUENCE [LARGE SCALE GENOMIC DNA]</scope>
    <source>
        <strain evidence="9 10">Nap-Phe MGV</strain>
    </source>
</reference>
<keyword evidence="5 7" id="KW-1133">Transmembrane helix</keyword>
<evidence type="ECO:0000256" key="3">
    <source>
        <dbReference type="ARBA" id="ARBA00022475"/>
    </source>
</evidence>
<dbReference type="AlphaFoldDB" id="A0A2S8GRH2"/>